<dbReference type="EMBL" id="LATX01001879">
    <property type="protein sequence ID" value="KTB36880.1"/>
    <property type="molecule type" value="Genomic_DNA"/>
</dbReference>
<reference evidence="3 4" key="1">
    <citation type="submission" date="2015-12" db="EMBL/GenBank/DDBJ databases">
        <title>Draft genome sequence of Moniliophthora roreri, the causal agent of frosty pod rot of cacao.</title>
        <authorList>
            <person name="Aime M.C."/>
            <person name="Diaz-Valderrama J.R."/>
            <person name="Kijpornyongpan T."/>
            <person name="Phillips-Mora W."/>
        </authorList>
    </citation>
    <scope>NUCLEOTIDE SEQUENCE [LARGE SCALE GENOMIC DNA]</scope>
    <source>
        <strain evidence="3 4">MCA 2952</strain>
    </source>
</reference>
<dbReference type="Proteomes" id="UP000054988">
    <property type="component" value="Unassembled WGS sequence"/>
</dbReference>
<evidence type="ECO:0000259" key="2">
    <source>
        <dbReference type="Pfam" id="PF17667"/>
    </source>
</evidence>
<name>A0A0W0FKP4_MONRR</name>
<dbReference type="AlphaFoldDB" id="A0A0W0FKP4"/>
<organism evidence="3 4">
    <name type="scientific">Moniliophthora roreri</name>
    <name type="common">Frosty pod rot fungus</name>
    <name type="synonym">Monilia roreri</name>
    <dbReference type="NCBI Taxonomy" id="221103"/>
    <lineage>
        <taxon>Eukaryota</taxon>
        <taxon>Fungi</taxon>
        <taxon>Dikarya</taxon>
        <taxon>Basidiomycota</taxon>
        <taxon>Agaricomycotina</taxon>
        <taxon>Agaricomycetes</taxon>
        <taxon>Agaricomycetidae</taxon>
        <taxon>Agaricales</taxon>
        <taxon>Marasmiineae</taxon>
        <taxon>Marasmiaceae</taxon>
        <taxon>Moniliophthora</taxon>
    </lineage>
</organism>
<sequence>MQPTEQSAAGSAGVSRPSQRGRKPESSATNRKGINVVGTSTSKVSDAAEQTGGHSHCSERGDEQSSAAMADEPVVSDLPWIIPGNVRLSLKYTQPLRISTGLLPIGIQAALLKTLILKLYWPDDKDDVEGELMKATCGAFGTPSHIYSYGPMDRSGLLVSNNIFLPADNPESIGNAWWKVFSHDVRDCPEHPNYRAAHIVLLGAVGLSLLSATSSWALCEAIVHALLGWLTYYQHGYMHRDVSIGNVLQLEKPVKMKPFEILEAFAKQDDSLVSKMEELSVDDTQVPHTPPAMSSCGAETVDTPDITVEGMPTSSAVASAIATASSGTANYATQIKELVGKLGITDDCKGILTDGDMAAKWETYFDETHNWRTRSGTLEFMSFYLQTAMERSDDQYLQSPVDDLHSFFWVTLWAVMFNGLNRTHSIKEKRWQGQLVNSAASKNSVLHELRPSAGNSPITEQMKPLLDDWYDAMRKLYNDWSVVSRLPDGVEAREWYLPHFHHFAFRGVVETLQLMLKHRSTLSKYPPFPST</sequence>
<dbReference type="InterPro" id="IPR040976">
    <property type="entry name" value="Pkinase_fungal"/>
</dbReference>
<evidence type="ECO:0000313" key="4">
    <source>
        <dbReference type="Proteomes" id="UP000054988"/>
    </source>
</evidence>
<comment type="caution">
    <text evidence="3">The sequence shown here is derived from an EMBL/GenBank/DDBJ whole genome shotgun (WGS) entry which is preliminary data.</text>
</comment>
<feature type="compositionally biased region" description="Polar residues" evidence="1">
    <location>
        <begin position="26"/>
        <end position="44"/>
    </location>
</feature>
<evidence type="ECO:0000256" key="1">
    <source>
        <dbReference type="SAM" id="MobiDB-lite"/>
    </source>
</evidence>
<gene>
    <name evidence="3" type="ORF">WG66_10540</name>
</gene>
<protein>
    <recommendedName>
        <fullName evidence="2">Fungal-type protein kinase domain-containing protein</fullName>
    </recommendedName>
</protein>
<accession>A0A0W0FKP4</accession>
<dbReference type="Pfam" id="PF17667">
    <property type="entry name" value="Pkinase_fungal"/>
    <property type="match status" value="1"/>
</dbReference>
<dbReference type="PANTHER" id="PTHR38248:SF2">
    <property type="entry name" value="FUNK1 11"/>
    <property type="match status" value="1"/>
</dbReference>
<dbReference type="PANTHER" id="PTHR38248">
    <property type="entry name" value="FUNK1 6"/>
    <property type="match status" value="1"/>
</dbReference>
<evidence type="ECO:0000313" key="3">
    <source>
        <dbReference type="EMBL" id="KTB36880.1"/>
    </source>
</evidence>
<proteinExistence type="predicted"/>
<feature type="domain" description="Fungal-type protein kinase" evidence="2">
    <location>
        <begin position="346"/>
        <end position="414"/>
    </location>
</feature>
<feature type="region of interest" description="Disordered" evidence="1">
    <location>
        <begin position="1"/>
        <end position="69"/>
    </location>
</feature>